<evidence type="ECO:0000256" key="1">
    <source>
        <dbReference type="ARBA" id="ARBA00004651"/>
    </source>
</evidence>
<evidence type="ECO:0000256" key="4">
    <source>
        <dbReference type="ARBA" id="ARBA00022692"/>
    </source>
</evidence>
<comment type="function">
    <text evidence="12">Important for reducing fluoride concentration in the cell, thus reducing its toxicity.</text>
</comment>
<keyword evidence="7" id="KW-0813">Transport</keyword>
<dbReference type="AlphaFoldDB" id="A0A9W6JE27"/>
<reference evidence="13" key="2">
    <citation type="submission" date="2023-01" db="EMBL/GenBank/DDBJ databases">
        <authorList>
            <person name="Sun Q."/>
            <person name="Evtushenko L."/>
        </authorList>
    </citation>
    <scope>NUCLEOTIDE SEQUENCE</scope>
    <source>
        <strain evidence="13">VKM B-2484</strain>
    </source>
</reference>
<evidence type="ECO:0000256" key="9">
    <source>
        <dbReference type="ARBA" id="ARBA00023303"/>
    </source>
</evidence>
<keyword evidence="2" id="KW-1003">Cell membrane</keyword>
<name>A0A9W6JE27_9HYPH</name>
<evidence type="ECO:0000256" key="6">
    <source>
        <dbReference type="ARBA" id="ARBA00023053"/>
    </source>
</evidence>
<sequence length="89" mass="9324">MIGLFAAPFESSTRSVVPFGVRQFMPIGLSGGFTTFSTFSLQTLVRLDAGEAGRAVRNAARSIILCLIAVGLGYKLPNALGAVTRSMAT</sequence>
<dbReference type="GO" id="GO:0034220">
    <property type="term" value="P:monoatomic ion transmembrane transport"/>
    <property type="evidence" value="ECO:0007669"/>
    <property type="project" value="UniProtKB-KW"/>
</dbReference>
<gene>
    <name evidence="13" type="ORF">GCM10017643_47160</name>
</gene>
<keyword evidence="7" id="KW-0406">Ion transport</keyword>
<keyword evidence="3" id="KW-0997">Cell inner membrane</keyword>
<evidence type="ECO:0000256" key="5">
    <source>
        <dbReference type="ARBA" id="ARBA00022989"/>
    </source>
</evidence>
<evidence type="ECO:0000313" key="13">
    <source>
        <dbReference type="EMBL" id="GLK74598.1"/>
    </source>
</evidence>
<proteinExistence type="inferred from homology"/>
<keyword evidence="8" id="KW-0472">Membrane</keyword>
<dbReference type="InterPro" id="IPR003691">
    <property type="entry name" value="FluC"/>
</dbReference>
<evidence type="ECO:0000256" key="7">
    <source>
        <dbReference type="ARBA" id="ARBA00023065"/>
    </source>
</evidence>
<comment type="caution">
    <text evidence="13">The sequence shown here is derived from an EMBL/GenBank/DDBJ whole genome shotgun (WGS) entry which is preliminary data.</text>
</comment>
<evidence type="ECO:0000256" key="10">
    <source>
        <dbReference type="ARBA" id="ARBA00035120"/>
    </source>
</evidence>
<keyword evidence="5" id="KW-1133">Transmembrane helix</keyword>
<protein>
    <recommendedName>
        <fullName evidence="12">Fluoride-specific ion channel</fullName>
    </recommendedName>
</protein>
<evidence type="ECO:0000313" key="14">
    <source>
        <dbReference type="Proteomes" id="UP001143370"/>
    </source>
</evidence>
<comment type="similarity">
    <text evidence="10 12">Belongs to the fluoride channel Fluc/FEX (TC 1.A.43) family.</text>
</comment>
<keyword evidence="14" id="KW-1185">Reference proteome</keyword>
<comment type="subcellular location">
    <subcellularLocation>
        <location evidence="1">Cell membrane</location>
        <topology evidence="1">Multi-pass membrane protein</topology>
    </subcellularLocation>
</comment>
<keyword evidence="6" id="KW-0915">Sodium</keyword>
<keyword evidence="9" id="KW-0407">Ion channel</keyword>
<keyword evidence="4" id="KW-0812">Transmembrane</keyword>
<reference evidence="13" key="1">
    <citation type="journal article" date="2014" name="Int. J. Syst. Evol. Microbiol.">
        <title>Complete genome sequence of Corynebacterium casei LMG S-19264T (=DSM 44701T), isolated from a smear-ripened cheese.</title>
        <authorList>
            <consortium name="US DOE Joint Genome Institute (JGI-PGF)"/>
            <person name="Walter F."/>
            <person name="Albersmeier A."/>
            <person name="Kalinowski J."/>
            <person name="Ruckert C."/>
        </authorList>
    </citation>
    <scope>NUCLEOTIDE SEQUENCE</scope>
    <source>
        <strain evidence="13">VKM B-2484</strain>
    </source>
</reference>
<evidence type="ECO:0000256" key="2">
    <source>
        <dbReference type="ARBA" id="ARBA00022475"/>
    </source>
</evidence>
<organism evidence="13 14">
    <name type="scientific">Ancylobacter dichloromethanicus</name>
    <dbReference type="NCBI Taxonomy" id="518825"/>
    <lineage>
        <taxon>Bacteria</taxon>
        <taxon>Pseudomonadati</taxon>
        <taxon>Pseudomonadota</taxon>
        <taxon>Alphaproteobacteria</taxon>
        <taxon>Hyphomicrobiales</taxon>
        <taxon>Xanthobacteraceae</taxon>
        <taxon>Ancylobacter</taxon>
    </lineage>
</organism>
<evidence type="ECO:0000256" key="3">
    <source>
        <dbReference type="ARBA" id="ARBA00022519"/>
    </source>
</evidence>
<dbReference type="Pfam" id="PF02537">
    <property type="entry name" value="CRCB"/>
    <property type="match status" value="1"/>
</dbReference>
<dbReference type="GO" id="GO:0005886">
    <property type="term" value="C:plasma membrane"/>
    <property type="evidence" value="ECO:0007669"/>
    <property type="project" value="UniProtKB-SubCell"/>
</dbReference>
<dbReference type="EMBL" id="BSFJ01000044">
    <property type="protein sequence ID" value="GLK74598.1"/>
    <property type="molecule type" value="Genomic_DNA"/>
</dbReference>
<accession>A0A9W6JE27</accession>
<dbReference type="Proteomes" id="UP001143370">
    <property type="component" value="Unassembled WGS sequence"/>
</dbReference>
<evidence type="ECO:0000256" key="8">
    <source>
        <dbReference type="ARBA" id="ARBA00023136"/>
    </source>
</evidence>
<comment type="catalytic activity">
    <reaction evidence="11">
        <text>fluoride(in) = fluoride(out)</text>
        <dbReference type="Rhea" id="RHEA:76159"/>
        <dbReference type="ChEBI" id="CHEBI:17051"/>
    </reaction>
    <physiologicalReaction direction="left-to-right" evidence="11">
        <dbReference type="Rhea" id="RHEA:76160"/>
    </physiologicalReaction>
</comment>
<evidence type="ECO:0000256" key="11">
    <source>
        <dbReference type="ARBA" id="ARBA00035585"/>
    </source>
</evidence>
<evidence type="ECO:0000256" key="12">
    <source>
        <dbReference type="RuleBase" id="RU004340"/>
    </source>
</evidence>